<sequence>MAVLELARFTIAEGAEEQLIAERPAMLAALRRGFPGCLAAYLSREEDGGWLDVLVWRSREEAEASAREITSIPECAAWFRHITESGGIRHAEVVSAWPPPA</sequence>
<dbReference type="InterPro" id="IPR007138">
    <property type="entry name" value="ABM_dom"/>
</dbReference>
<keyword evidence="3" id="KW-1185">Reference proteome</keyword>
<comment type="caution">
    <text evidence="2">The sequence shown here is derived from an EMBL/GenBank/DDBJ whole genome shotgun (WGS) entry which is preliminary data.</text>
</comment>
<protein>
    <recommendedName>
        <fullName evidence="1">ABM domain-containing protein</fullName>
    </recommendedName>
</protein>
<dbReference type="Gene3D" id="3.30.70.100">
    <property type="match status" value="1"/>
</dbReference>
<dbReference type="EMBL" id="JACHXF010000002">
    <property type="protein sequence ID" value="MBB3093923.1"/>
    <property type="molecule type" value="Genomic_DNA"/>
</dbReference>
<feature type="domain" description="ABM" evidence="1">
    <location>
        <begin position="4"/>
        <end position="65"/>
    </location>
</feature>
<dbReference type="Pfam" id="PF03992">
    <property type="entry name" value="ABM"/>
    <property type="match status" value="1"/>
</dbReference>
<organism evidence="2 3">
    <name type="scientific">Actinoplanes campanulatus</name>
    <dbReference type="NCBI Taxonomy" id="113559"/>
    <lineage>
        <taxon>Bacteria</taxon>
        <taxon>Bacillati</taxon>
        <taxon>Actinomycetota</taxon>
        <taxon>Actinomycetes</taxon>
        <taxon>Micromonosporales</taxon>
        <taxon>Micromonosporaceae</taxon>
        <taxon>Actinoplanes</taxon>
    </lineage>
</organism>
<evidence type="ECO:0000259" key="1">
    <source>
        <dbReference type="Pfam" id="PF03992"/>
    </source>
</evidence>
<dbReference type="AlphaFoldDB" id="A0A7W5FCZ5"/>
<name>A0A7W5FCZ5_9ACTN</name>
<evidence type="ECO:0000313" key="3">
    <source>
        <dbReference type="Proteomes" id="UP000590749"/>
    </source>
</evidence>
<dbReference type="InterPro" id="IPR011008">
    <property type="entry name" value="Dimeric_a/b-barrel"/>
</dbReference>
<dbReference type="SUPFAM" id="SSF54909">
    <property type="entry name" value="Dimeric alpha+beta barrel"/>
    <property type="match status" value="1"/>
</dbReference>
<dbReference type="Proteomes" id="UP000590749">
    <property type="component" value="Unassembled WGS sequence"/>
</dbReference>
<dbReference type="RefSeq" id="WP_183218009.1">
    <property type="nucleotide sequence ID" value="NZ_BMPW01000015.1"/>
</dbReference>
<reference evidence="2 3" key="1">
    <citation type="submission" date="2020-08" db="EMBL/GenBank/DDBJ databases">
        <title>Genomic Encyclopedia of Type Strains, Phase III (KMG-III): the genomes of soil and plant-associated and newly described type strains.</title>
        <authorList>
            <person name="Whitman W."/>
        </authorList>
    </citation>
    <scope>NUCLEOTIDE SEQUENCE [LARGE SCALE GENOMIC DNA]</scope>
    <source>
        <strain evidence="2 3">CECT 3287</strain>
    </source>
</reference>
<accession>A0A7W5FCZ5</accession>
<gene>
    <name evidence="2" type="ORF">FHR83_001572</name>
</gene>
<proteinExistence type="predicted"/>
<evidence type="ECO:0000313" key="2">
    <source>
        <dbReference type="EMBL" id="MBB3093923.1"/>
    </source>
</evidence>